<dbReference type="AlphaFoldDB" id="A0A8T0LLU4"/>
<evidence type="ECO:0000313" key="2">
    <source>
        <dbReference type="EMBL" id="KAG2509834.1"/>
    </source>
</evidence>
<gene>
    <name evidence="2" type="ORF">JM16_007708</name>
</gene>
<feature type="region of interest" description="Disordered" evidence="1">
    <location>
        <begin position="34"/>
        <end position="80"/>
    </location>
</feature>
<reference evidence="2" key="2">
    <citation type="submission" date="2020-06" db="EMBL/GenBank/DDBJ databases">
        <authorList>
            <person name="Studholme D.J."/>
        </authorList>
    </citation>
    <scope>NUCLEOTIDE SEQUENCE</scope>
    <source>
        <strain evidence="2">NZFS 2646</strain>
    </source>
</reference>
<protein>
    <submittedName>
        <fullName evidence="2">Uncharacterized protein</fullName>
    </submittedName>
</protein>
<evidence type="ECO:0000256" key="1">
    <source>
        <dbReference type="SAM" id="MobiDB-lite"/>
    </source>
</evidence>
<dbReference type="EMBL" id="JPWV03000514">
    <property type="protein sequence ID" value="KAG2509834.1"/>
    <property type="molecule type" value="Genomic_DNA"/>
</dbReference>
<accession>A0A8T0LLU4</accession>
<name>A0A8T0LLU4_9STRA</name>
<feature type="compositionally biased region" description="Low complexity" evidence="1">
    <location>
        <begin position="42"/>
        <end position="72"/>
    </location>
</feature>
<feature type="non-terminal residue" evidence="2">
    <location>
        <position position="1"/>
    </location>
</feature>
<dbReference type="Proteomes" id="UP000785171">
    <property type="component" value="Unassembled WGS sequence"/>
</dbReference>
<sequence length="80" mass="7192">SGGVGAGVGVNGGVKGGVSVGVGGAGVGVSGGVGVNGGVKGNSGSKTGVYTKGSTTPAPTATQKTTQASQTAGAYRNLRA</sequence>
<evidence type="ECO:0000313" key="3">
    <source>
        <dbReference type="Proteomes" id="UP000785171"/>
    </source>
</evidence>
<comment type="caution">
    <text evidence="2">The sequence shown here is derived from an EMBL/GenBank/DDBJ whole genome shotgun (WGS) entry which is preliminary data.</text>
</comment>
<proteinExistence type="predicted"/>
<organism evidence="2 3">
    <name type="scientific">Phytophthora kernoviae</name>
    <dbReference type="NCBI Taxonomy" id="325452"/>
    <lineage>
        <taxon>Eukaryota</taxon>
        <taxon>Sar</taxon>
        <taxon>Stramenopiles</taxon>
        <taxon>Oomycota</taxon>
        <taxon>Peronosporomycetes</taxon>
        <taxon>Peronosporales</taxon>
        <taxon>Peronosporaceae</taxon>
        <taxon>Phytophthora</taxon>
    </lineage>
</organism>
<reference evidence="2" key="1">
    <citation type="journal article" date="2015" name="Genom Data">
        <title>Genome sequences of six Phytophthora species associated with forests in New Zealand.</title>
        <authorList>
            <person name="Studholme D.J."/>
            <person name="McDougal R.L."/>
            <person name="Sambles C."/>
            <person name="Hansen E."/>
            <person name="Hardy G."/>
            <person name="Grant M."/>
            <person name="Ganley R.J."/>
            <person name="Williams N.M."/>
        </authorList>
    </citation>
    <scope>NUCLEOTIDE SEQUENCE</scope>
    <source>
        <strain evidence="2">NZFS 2646</strain>
    </source>
</reference>